<dbReference type="AlphaFoldDB" id="A0A095ZJJ2"/>
<dbReference type="InterPro" id="IPR011250">
    <property type="entry name" value="OMP/PagP_B-barrel"/>
</dbReference>
<dbReference type="SUPFAM" id="SSF56925">
    <property type="entry name" value="OMPA-like"/>
    <property type="match status" value="1"/>
</dbReference>
<dbReference type="EMBL" id="JRNN01000066">
    <property type="protein sequence ID" value="KGF34561.1"/>
    <property type="molecule type" value="Genomic_DNA"/>
</dbReference>
<organism evidence="3 4">
    <name type="scientific">Hoylesella buccalis DNF00853</name>
    <dbReference type="NCBI Taxonomy" id="1401074"/>
    <lineage>
        <taxon>Bacteria</taxon>
        <taxon>Pseudomonadati</taxon>
        <taxon>Bacteroidota</taxon>
        <taxon>Bacteroidia</taxon>
        <taxon>Bacteroidales</taxon>
        <taxon>Prevotellaceae</taxon>
        <taxon>Hoylesella</taxon>
    </lineage>
</organism>
<evidence type="ECO:0000256" key="1">
    <source>
        <dbReference type="SAM" id="SignalP"/>
    </source>
</evidence>
<dbReference type="Proteomes" id="UP000029556">
    <property type="component" value="Unassembled WGS sequence"/>
</dbReference>
<evidence type="ECO:0000313" key="4">
    <source>
        <dbReference type="Proteomes" id="UP000029556"/>
    </source>
</evidence>
<dbReference type="Pfam" id="PF19573">
    <property type="entry name" value="DUF6089"/>
    <property type="match status" value="1"/>
</dbReference>
<keyword evidence="1" id="KW-0732">Signal</keyword>
<dbReference type="InterPro" id="IPR045743">
    <property type="entry name" value="DUF6089"/>
</dbReference>
<proteinExistence type="predicted"/>
<feature type="chain" id="PRO_5001915653" evidence="1">
    <location>
        <begin position="20"/>
        <end position="227"/>
    </location>
</feature>
<evidence type="ECO:0000313" key="3">
    <source>
        <dbReference type="EMBL" id="KGF34561.1"/>
    </source>
</evidence>
<evidence type="ECO:0000259" key="2">
    <source>
        <dbReference type="Pfam" id="PF19573"/>
    </source>
</evidence>
<name>A0A095ZJJ2_9BACT</name>
<protein>
    <submittedName>
        <fullName evidence="3">Membrane protein</fullName>
    </submittedName>
</protein>
<reference evidence="3 4" key="1">
    <citation type="submission" date="2014-07" db="EMBL/GenBank/DDBJ databases">
        <authorList>
            <person name="McCorrison J."/>
            <person name="Sanka R."/>
            <person name="Torralba M."/>
            <person name="Gillis M."/>
            <person name="Haft D.H."/>
            <person name="Methe B."/>
            <person name="Sutton G."/>
            <person name="Nelson K.E."/>
        </authorList>
    </citation>
    <scope>NUCLEOTIDE SEQUENCE [LARGE SCALE GENOMIC DNA]</scope>
    <source>
        <strain evidence="3 4">DNF00853</strain>
    </source>
</reference>
<gene>
    <name evidence="3" type="ORF">HMPREF2137_07140</name>
</gene>
<feature type="signal peptide" evidence="1">
    <location>
        <begin position="1"/>
        <end position="19"/>
    </location>
</feature>
<accession>A0A095ZJJ2</accession>
<dbReference type="Gene3D" id="2.40.160.20">
    <property type="match status" value="1"/>
</dbReference>
<feature type="domain" description="DUF6089" evidence="2">
    <location>
        <begin position="5"/>
        <end position="222"/>
    </location>
</feature>
<dbReference type="RefSeq" id="WP_036873027.1">
    <property type="nucleotide sequence ID" value="NZ_JRNN01000066.1"/>
</dbReference>
<comment type="caution">
    <text evidence="3">The sequence shown here is derived from an EMBL/GenBank/DDBJ whole genome shotgun (WGS) entry which is preliminary data.</text>
</comment>
<sequence>MRQGLLSILLLVAAVQTQAQDDVEYRMEVGGGAGLVSYLGDFNGSVVKNMQPMGSLVWRWVLNPRMAVRAKGSYGKLKGSSADVQTYYPDMQTKPYRFNRSLGDLGVAFEYNFWPYGTGRDYRGAKRLTPFIFGGVGGTYVSGGPKDVLTAHVPLGLGVKYKLGDRVNIGLEWAAHFSLSDKLDGVVDPYLVKSSGLFKNTDGYSALLVTLTYSFQAKCRTCHNDAE</sequence>
<dbReference type="OrthoDB" id="654178at2"/>